<dbReference type="Proteomes" id="UP000198406">
    <property type="component" value="Unassembled WGS sequence"/>
</dbReference>
<protein>
    <submittedName>
        <fullName evidence="1">Uncharacterized protein</fullName>
    </submittedName>
</protein>
<proteinExistence type="predicted"/>
<organism evidence="1 2">
    <name type="scientific">Fistulifera solaris</name>
    <name type="common">Oleaginous diatom</name>
    <dbReference type="NCBI Taxonomy" id="1519565"/>
    <lineage>
        <taxon>Eukaryota</taxon>
        <taxon>Sar</taxon>
        <taxon>Stramenopiles</taxon>
        <taxon>Ochrophyta</taxon>
        <taxon>Bacillariophyta</taxon>
        <taxon>Bacillariophyceae</taxon>
        <taxon>Bacillariophycidae</taxon>
        <taxon>Naviculales</taxon>
        <taxon>Naviculaceae</taxon>
        <taxon>Fistulifera</taxon>
    </lineage>
</organism>
<reference evidence="1 2" key="1">
    <citation type="journal article" date="2015" name="Plant Cell">
        <title>Oil accumulation by the oleaginous diatom Fistulifera solaris as revealed by the genome and transcriptome.</title>
        <authorList>
            <person name="Tanaka T."/>
            <person name="Maeda Y."/>
            <person name="Veluchamy A."/>
            <person name="Tanaka M."/>
            <person name="Abida H."/>
            <person name="Marechal E."/>
            <person name="Bowler C."/>
            <person name="Muto M."/>
            <person name="Sunaga Y."/>
            <person name="Tanaka M."/>
            <person name="Yoshino T."/>
            <person name="Taniguchi T."/>
            <person name="Fukuda Y."/>
            <person name="Nemoto M."/>
            <person name="Matsumoto M."/>
            <person name="Wong P.S."/>
            <person name="Aburatani S."/>
            <person name="Fujibuchi W."/>
        </authorList>
    </citation>
    <scope>NUCLEOTIDE SEQUENCE [LARGE SCALE GENOMIC DNA]</scope>
    <source>
        <strain evidence="1 2">JPCC DA0580</strain>
    </source>
</reference>
<dbReference type="EMBL" id="BDSP01000132">
    <property type="protein sequence ID" value="GAX18836.1"/>
    <property type="molecule type" value="Genomic_DNA"/>
</dbReference>
<accession>A0A1Z5JY76</accession>
<dbReference type="InParanoid" id="A0A1Z5JY76"/>
<comment type="caution">
    <text evidence="1">The sequence shown here is derived from an EMBL/GenBank/DDBJ whole genome shotgun (WGS) entry which is preliminary data.</text>
</comment>
<gene>
    <name evidence="1" type="ORF">FisN_26Hu138</name>
</gene>
<sequence>MLNYNSERITAKSYLFGFTALHIATKATNLFLNETVAYIVLCRFESLVDPNKEVLSCVSSSRCVDTNSCSISSWFDNRSAQRTKFLETFSTKVAATSNDRPGDGFATSPVEPA</sequence>
<keyword evidence="2" id="KW-1185">Reference proteome</keyword>
<evidence type="ECO:0000313" key="2">
    <source>
        <dbReference type="Proteomes" id="UP000198406"/>
    </source>
</evidence>
<evidence type="ECO:0000313" key="1">
    <source>
        <dbReference type="EMBL" id="GAX18836.1"/>
    </source>
</evidence>
<dbReference type="AlphaFoldDB" id="A0A1Z5JY76"/>
<name>A0A1Z5JY76_FISSO</name>